<dbReference type="PROSITE" id="PS50878">
    <property type="entry name" value="RT_POL"/>
    <property type="match status" value="1"/>
</dbReference>
<name>A0ABV2DIV1_9HYPH</name>
<dbReference type="CDD" id="cd01646">
    <property type="entry name" value="RT_Bac_retron_I"/>
    <property type="match status" value="1"/>
</dbReference>
<keyword evidence="3" id="KW-0808">Transferase</keyword>
<comment type="similarity">
    <text evidence="1">Belongs to the bacterial reverse transcriptase family.</text>
</comment>
<organism evidence="3 4">
    <name type="scientific">Mesorhizobium shangrilense</name>
    <dbReference type="NCBI Taxonomy" id="460060"/>
    <lineage>
        <taxon>Bacteria</taxon>
        <taxon>Pseudomonadati</taxon>
        <taxon>Pseudomonadota</taxon>
        <taxon>Alphaproteobacteria</taxon>
        <taxon>Hyphomicrobiales</taxon>
        <taxon>Phyllobacteriaceae</taxon>
        <taxon>Mesorhizobium</taxon>
    </lineage>
</organism>
<dbReference type="RefSeq" id="WP_354461881.1">
    <property type="nucleotide sequence ID" value="NZ_JBEWSZ010000001.1"/>
</dbReference>
<dbReference type="InterPro" id="IPR043502">
    <property type="entry name" value="DNA/RNA_pol_sf"/>
</dbReference>
<dbReference type="SUPFAM" id="SSF56672">
    <property type="entry name" value="DNA/RNA polymerases"/>
    <property type="match status" value="1"/>
</dbReference>
<dbReference type="EMBL" id="JBEWSZ010000001">
    <property type="protein sequence ID" value="MET2829971.1"/>
    <property type="molecule type" value="Genomic_DNA"/>
</dbReference>
<dbReference type="Proteomes" id="UP001548832">
    <property type="component" value="Unassembled WGS sequence"/>
</dbReference>
<gene>
    <name evidence="3" type="ORF">ABVQ20_23630</name>
</gene>
<dbReference type="InterPro" id="IPR051083">
    <property type="entry name" value="GrpII_Intron_Splice-Mob/Def"/>
</dbReference>
<accession>A0ABV2DIV1</accession>
<keyword evidence="3" id="KW-0695">RNA-directed DNA polymerase</keyword>
<dbReference type="Pfam" id="PF00078">
    <property type="entry name" value="RVT_1"/>
    <property type="match status" value="1"/>
</dbReference>
<protein>
    <submittedName>
        <fullName evidence="3">RNA-directed DNA polymerase</fullName>
    </submittedName>
</protein>
<sequence length="525" mass="60148">MKDFFEAAVANVYRHGDTDIFPFPVENRILYDKREHFIKLLLNVKSTFAEAFSQNPPNDIRSLVAINHAGFRWASQLDPVWNAFLLGCVLSIAGSIEDSRLGIERVFSYRLNKETYLSGDLFRRDISWQDFIKNSYNEAANCEYVVTCDIADCYSRISHHKLDNSLRLINCPNDVRVIILEYLKLFTGTRSAGLPIGGPAARILSELALNNSDQYLFSSGIRFFRYADDYHVFCQTRREAHDVIVQIYKALDNEGLTLQKSKTRILPSAEFKNVMSPSIGEQGDGRSPTQRLMSLTLRFDPYAPNAQEQYDALKDELEKIDIVSLLNEQLSQTRVHIPTARKIVEALKYSGSATRHGASLSMLDNMDSLFPIATSVFQTIYGMFDGMDDAAKTSVTSKIIDLYDSKHEVMNVEMHIAYANRIISKQNSINNTNYLHKCFETENSDLIRRDIILIFANWGNFAWWSMFKANFVAISGWQRRALILASYSMVDEGAHWRDHAKSRFDPFEKIVRDWRSEKPSLQIPL</sequence>
<evidence type="ECO:0000313" key="3">
    <source>
        <dbReference type="EMBL" id="MET2829971.1"/>
    </source>
</evidence>
<dbReference type="PANTHER" id="PTHR34047:SF8">
    <property type="entry name" value="PROTEIN YKFC"/>
    <property type="match status" value="1"/>
</dbReference>
<dbReference type="GO" id="GO:0003964">
    <property type="term" value="F:RNA-directed DNA polymerase activity"/>
    <property type="evidence" value="ECO:0007669"/>
    <property type="project" value="UniProtKB-KW"/>
</dbReference>
<comment type="caution">
    <text evidence="3">The sequence shown here is derived from an EMBL/GenBank/DDBJ whole genome shotgun (WGS) entry which is preliminary data.</text>
</comment>
<evidence type="ECO:0000313" key="4">
    <source>
        <dbReference type="Proteomes" id="UP001548832"/>
    </source>
</evidence>
<reference evidence="3 4" key="1">
    <citation type="submission" date="2024-06" db="EMBL/GenBank/DDBJ databases">
        <authorList>
            <person name="Kim D.-U."/>
        </authorList>
    </citation>
    <scope>NUCLEOTIDE SEQUENCE [LARGE SCALE GENOMIC DNA]</scope>
    <source>
        <strain evidence="3 4">KACC15460</strain>
    </source>
</reference>
<dbReference type="PANTHER" id="PTHR34047">
    <property type="entry name" value="NUCLEAR INTRON MATURASE 1, MITOCHONDRIAL-RELATED"/>
    <property type="match status" value="1"/>
</dbReference>
<dbReference type="InterPro" id="IPR000477">
    <property type="entry name" value="RT_dom"/>
</dbReference>
<evidence type="ECO:0000256" key="1">
    <source>
        <dbReference type="ARBA" id="ARBA00034120"/>
    </source>
</evidence>
<keyword evidence="3" id="KW-0548">Nucleotidyltransferase</keyword>
<feature type="domain" description="Reverse transcriptase" evidence="2">
    <location>
        <begin position="1"/>
        <end position="297"/>
    </location>
</feature>
<proteinExistence type="inferred from homology"/>
<keyword evidence="4" id="KW-1185">Reference proteome</keyword>
<evidence type="ECO:0000259" key="2">
    <source>
        <dbReference type="PROSITE" id="PS50878"/>
    </source>
</evidence>